<dbReference type="FunFam" id="3.20.20.80:FF:000060">
    <property type="entry name" value="Lysozyme M1"/>
    <property type="match status" value="1"/>
</dbReference>
<evidence type="ECO:0000256" key="11">
    <source>
        <dbReference type="ARBA" id="ARBA00055588"/>
    </source>
</evidence>
<keyword evidence="5" id="KW-0964">Secreted</keyword>
<protein>
    <recommendedName>
        <fullName evidence="4 12">Lysozyme</fullName>
        <ecNumber evidence="4 12">3.2.1.17</ecNumber>
    </recommendedName>
</protein>
<name>A0A7U3VSM7_9ACTN</name>
<comment type="similarity">
    <text evidence="3 12">Belongs to the glycosyl hydrolase 25 family.</text>
</comment>
<reference evidence="14 15" key="4">
    <citation type="journal article" date="2020" name="Sci. Rep.">
        <title>beta-carboline chemical signals induce reveromycin production through a LuxR family regulator in Streptomyces sp. SN-593.</title>
        <authorList>
            <person name="Panthee S."/>
            <person name="Kito N."/>
            <person name="Hayashi T."/>
            <person name="Shimizu T."/>
            <person name="Ishikawa J."/>
            <person name="Hamamoto H."/>
            <person name="Osada H."/>
            <person name="Takahashi S."/>
        </authorList>
    </citation>
    <scope>NUCLEOTIDE SEQUENCE [LARGE SCALE GENOMIC DNA]</scope>
    <source>
        <strain evidence="14 15">SN-593</strain>
    </source>
</reference>
<dbReference type="Proteomes" id="UP000595703">
    <property type="component" value="Chromosome"/>
</dbReference>
<sequence length="304" mass="32160">MEEALFSRNRNARAVRRRLTTAAVLTAGLALAATMSTTGAANAAPAPASAPSGSTIPLGHGYMGVGYVQDSKDFTPDAKHLQFDAKGLASPNVTYPAGIDVSHYQGSINWSSVKAAGIQFAYIKATEGTTYTDPNFSANYLNAYNAKVIRGAYHFAHPDLSSGAAQATYFAAHGGAWSADNLTLPGMLDLEGGCYGKTAAAMQSWILDFYNTYKAKTSRDVVIYTSASWWNTCTGGWSGMSAKSPLWVAHWTTAASPTIPSGFPFWTFWQYTDAGAVSGVSGAVDRDRFSGSSARLLALANNTP</sequence>
<dbReference type="KEGG" id="arev:RVR_9805"/>
<keyword evidence="15" id="KW-1185">Reference proteome</keyword>
<dbReference type="AlphaFoldDB" id="A0A7U3VSM7"/>
<keyword evidence="6" id="KW-0929">Antimicrobial</keyword>
<dbReference type="InterPro" id="IPR002053">
    <property type="entry name" value="Glyco_hydro_25"/>
</dbReference>
<reference evidence="14 15" key="1">
    <citation type="journal article" date="2010" name="J. Bacteriol.">
        <title>Biochemical characterization of a novel indole prenyltransferase from Streptomyces sp. SN-593.</title>
        <authorList>
            <person name="Takahashi S."/>
            <person name="Takagi H."/>
            <person name="Toyoda A."/>
            <person name="Uramoto M."/>
            <person name="Nogawa T."/>
            <person name="Ueki M."/>
            <person name="Sakaki Y."/>
            <person name="Osada H."/>
        </authorList>
    </citation>
    <scope>NUCLEOTIDE SEQUENCE [LARGE SCALE GENOMIC DNA]</scope>
    <source>
        <strain evidence="14 15">SN-593</strain>
    </source>
</reference>
<feature type="chain" id="PRO_5039343228" description="Lysozyme" evidence="13">
    <location>
        <begin position="33"/>
        <end position="304"/>
    </location>
</feature>
<dbReference type="GO" id="GO:0016052">
    <property type="term" value="P:carbohydrate catabolic process"/>
    <property type="evidence" value="ECO:0007669"/>
    <property type="project" value="TreeGrafter"/>
</dbReference>
<evidence type="ECO:0000256" key="5">
    <source>
        <dbReference type="ARBA" id="ARBA00022525"/>
    </source>
</evidence>
<evidence type="ECO:0000313" key="14">
    <source>
        <dbReference type="EMBL" id="BBB02088.1"/>
    </source>
</evidence>
<evidence type="ECO:0000256" key="7">
    <source>
        <dbReference type="ARBA" id="ARBA00022638"/>
    </source>
</evidence>
<keyword evidence="10 12" id="KW-0326">Glycosidase</keyword>
<proteinExistence type="inferred from homology"/>
<evidence type="ECO:0000313" key="15">
    <source>
        <dbReference type="Proteomes" id="UP000595703"/>
    </source>
</evidence>
<accession>A0A7U3VSM7</accession>
<evidence type="ECO:0000256" key="6">
    <source>
        <dbReference type="ARBA" id="ARBA00022529"/>
    </source>
</evidence>
<keyword evidence="8 12" id="KW-0378">Hydrolase</keyword>
<dbReference type="InterPro" id="IPR017853">
    <property type="entry name" value="GH"/>
</dbReference>
<dbReference type="SUPFAM" id="SSF51445">
    <property type="entry name" value="(Trans)glycosidases"/>
    <property type="match status" value="1"/>
</dbReference>
<dbReference type="GO" id="GO:0003796">
    <property type="term" value="F:lysozyme activity"/>
    <property type="evidence" value="ECO:0007669"/>
    <property type="project" value="UniProtKB-EC"/>
</dbReference>
<organism evidence="14 15">
    <name type="scientific">Actinacidiphila reveromycinica</name>
    <dbReference type="NCBI Taxonomy" id="659352"/>
    <lineage>
        <taxon>Bacteria</taxon>
        <taxon>Bacillati</taxon>
        <taxon>Actinomycetota</taxon>
        <taxon>Actinomycetes</taxon>
        <taxon>Kitasatosporales</taxon>
        <taxon>Streptomycetaceae</taxon>
        <taxon>Actinacidiphila</taxon>
    </lineage>
</organism>
<comment type="function">
    <text evidence="11">This enzyme has both lysozyme (acetylmuramidase) and diacetylmuramidase activities.</text>
</comment>
<dbReference type="GO" id="GO:0031640">
    <property type="term" value="P:killing of cells of another organism"/>
    <property type="evidence" value="ECO:0007669"/>
    <property type="project" value="UniProtKB-KW"/>
</dbReference>
<keyword evidence="13" id="KW-0732">Signal</keyword>
<evidence type="ECO:0000256" key="9">
    <source>
        <dbReference type="ARBA" id="ARBA00023157"/>
    </source>
</evidence>
<dbReference type="GO" id="GO:0009253">
    <property type="term" value="P:peptidoglycan catabolic process"/>
    <property type="evidence" value="ECO:0007669"/>
    <property type="project" value="InterPro"/>
</dbReference>
<dbReference type="PROSITE" id="PS51904">
    <property type="entry name" value="GLYCOSYL_HYDROL_F25_2"/>
    <property type="match status" value="1"/>
</dbReference>
<dbReference type="GO" id="GO:0016998">
    <property type="term" value="P:cell wall macromolecule catabolic process"/>
    <property type="evidence" value="ECO:0007669"/>
    <property type="project" value="InterPro"/>
</dbReference>
<evidence type="ECO:0000256" key="2">
    <source>
        <dbReference type="ARBA" id="ARBA00004613"/>
    </source>
</evidence>
<reference evidence="14 15" key="3">
    <citation type="journal article" date="2011" name="Nat. Chem. Biol.">
        <title>Reveromycin A biosynthesis uses RevG and RevJ for stereospecific spiroacetal formation.</title>
        <authorList>
            <person name="Takahashi S."/>
            <person name="Toyoda A."/>
            <person name="Sekiyama Y."/>
            <person name="Takagi H."/>
            <person name="Nogawa T."/>
            <person name="Uramoto M."/>
            <person name="Suzuki R."/>
            <person name="Koshino H."/>
            <person name="Kumano T."/>
            <person name="Panthee S."/>
            <person name="Dairi T."/>
            <person name="Ishikawa J."/>
            <person name="Ikeda H."/>
            <person name="Sakaki Y."/>
            <person name="Osada H."/>
        </authorList>
    </citation>
    <scope>NUCLEOTIDE SEQUENCE [LARGE SCALE GENOMIC DNA]</scope>
    <source>
        <strain evidence="14 15">SN-593</strain>
    </source>
</reference>
<dbReference type="GO" id="GO:0005576">
    <property type="term" value="C:extracellular region"/>
    <property type="evidence" value="ECO:0007669"/>
    <property type="project" value="UniProtKB-SubCell"/>
</dbReference>
<dbReference type="PANTHER" id="PTHR34135">
    <property type="entry name" value="LYSOZYME"/>
    <property type="match status" value="1"/>
</dbReference>
<dbReference type="InterPro" id="IPR018077">
    <property type="entry name" value="Glyco_hydro_fam25_subgr"/>
</dbReference>
<dbReference type="Gene3D" id="3.20.20.80">
    <property type="entry name" value="Glycosidases"/>
    <property type="match status" value="1"/>
</dbReference>
<dbReference type="SMART" id="SM00641">
    <property type="entry name" value="Glyco_25"/>
    <property type="match status" value="1"/>
</dbReference>
<dbReference type="EC" id="3.2.1.17" evidence="4 12"/>
<evidence type="ECO:0000256" key="4">
    <source>
        <dbReference type="ARBA" id="ARBA00012732"/>
    </source>
</evidence>
<evidence type="ECO:0000256" key="12">
    <source>
        <dbReference type="RuleBase" id="RU361176"/>
    </source>
</evidence>
<dbReference type="PANTHER" id="PTHR34135:SF2">
    <property type="entry name" value="LYSOZYME"/>
    <property type="match status" value="1"/>
</dbReference>
<comment type="subcellular location">
    <subcellularLocation>
        <location evidence="2">Secreted</location>
    </subcellularLocation>
</comment>
<dbReference type="GO" id="GO:0042742">
    <property type="term" value="P:defense response to bacterium"/>
    <property type="evidence" value="ECO:0007669"/>
    <property type="project" value="UniProtKB-KW"/>
</dbReference>
<dbReference type="Pfam" id="PF01183">
    <property type="entry name" value="Glyco_hydro_25"/>
    <property type="match status" value="1"/>
</dbReference>
<evidence type="ECO:0000256" key="10">
    <source>
        <dbReference type="ARBA" id="ARBA00023295"/>
    </source>
</evidence>
<feature type="signal peptide" evidence="13">
    <location>
        <begin position="1"/>
        <end position="32"/>
    </location>
</feature>
<reference evidence="14 15" key="2">
    <citation type="journal article" date="2011" name="J. Antibiot.">
        <title>Furaquinocins I and J: novel polyketide isoprenoid hybrid compounds from Streptomyces reveromyceticus SN-593.</title>
        <authorList>
            <person name="Panthee S."/>
            <person name="Takahashi S."/>
            <person name="Takagi H."/>
            <person name="Nogawa T."/>
            <person name="Oowada E."/>
            <person name="Uramoto M."/>
            <person name="Osada H."/>
        </authorList>
    </citation>
    <scope>NUCLEOTIDE SEQUENCE [LARGE SCALE GENOMIC DNA]</scope>
    <source>
        <strain evidence="14 15">SN-593</strain>
    </source>
</reference>
<evidence type="ECO:0000256" key="3">
    <source>
        <dbReference type="ARBA" id="ARBA00010646"/>
    </source>
</evidence>
<keyword evidence="9" id="KW-1015">Disulfide bond</keyword>
<gene>
    <name evidence="14" type="ORF">RVR_9805</name>
</gene>
<dbReference type="EMBL" id="AP018365">
    <property type="protein sequence ID" value="BBB02088.1"/>
    <property type="molecule type" value="Genomic_DNA"/>
</dbReference>
<comment type="catalytic activity">
    <reaction evidence="1 12">
        <text>Hydrolysis of (1-&gt;4)-beta-linkages between N-acetylmuramic acid and N-acetyl-D-glucosamine residues in a peptidoglycan and between N-acetyl-D-glucosamine residues in chitodextrins.</text>
        <dbReference type="EC" id="3.2.1.17"/>
    </reaction>
</comment>
<evidence type="ECO:0000256" key="13">
    <source>
        <dbReference type="SAM" id="SignalP"/>
    </source>
</evidence>
<evidence type="ECO:0000256" key="1">
    <source>
        <dbReference type="ARBA" id="ARBA00000632"/>
    </source>
</evidence>
<evidence type="ECO:0000256" key="8">
    <source>
        <dbReference type="ARBA" id="ARBA00022801"/>
    </source>
</evidence>
<dbReference type="InterPro" id="IPR008270">
    <property type="entry name" value="Glyco_hydro_25_AS"/>
</dbReference>
<dbReference type="PROSITE" id="PS00953">
    <property type="entry name" value="GLYCOSYL_HYDROL_F25_1"/>
    <property type="match status" value="1"/>
</dbReference>
<keyword evidence="7" id="KW-0081">Bacteriolytic enzyme</keyword>